<evidence type="ECO:0000256" key="1">
    <source>
        <dbReference type="SAM" id="MobiDB-lite"/>
    </source>
</evidence>
<evidence type="ECO:0000313" key="3">
    <source>
        <dbReference type="Proteomes" id="UP001529510"/>
    </source>
</evidence>
<gene>
    <name evidence="2" type="ORF">M9458_036105</name>
</gene>
<feature type="region of interest" description="Disordered" evidence="1">
    <location>
        <begin position="1"/>
        <end position="28"/>
    </location>
</feature>
<feature type="compositionally biased region" description="Pro residues" evidence="1">
    <location>
        <begin position="16"/>
        <end position="26"/>
    </location>
</feature>
<organism evidence="2 3">
    <name type="scientific">Cirrhinus mrigala</name>
    <name type="common">Mrigala</name>
    <dbReference type="NCBI Taxonomy" id="683832"/>
    <lineage>
        <taxon>Eukaryota</taxon>
        <taxon>Metazoa</taxon>
        <taxon>Chordata</taxon>
        <taxon>Craniata</taxon>
        <taxon>Vertebrata</taxon>
        <taxon>Euteleostomi</taxon>
        <taxon>Actinopterygii</taxon>
        <taxon>Neopterygii</taxon>
        <taxon>Teleostei</taxon>
        <taxon>Ostariophysi</taxon>
        <taxon>Cypriniformes</taxon>
        <taxon>Cyprinidae</taxon>
        <taxon>Labeoninae</taxon>
        <taxon>Labeonini</taxon>
        <taxon>Cirrhinus</taxon>
    </lineage>
</organism>
<feature type="compositionally biased region" description="Pro residues" evidence="1">
    <location>
        <begin position="261"/>
        <end position="278"/>
    </location>
</feature>
<evidence type="ECO:0000313" key="2">
    <source>
        <dbReference type="EMBL" id="KAL0167883.1"/>
    </source>
</evidence>
<feature type="non-terminal residue" evidence="2">
    <location>
        <position position="284"/>
    </location>
</feature>
<protein>
    <submittedName>
        <fullName evidence="2">Uncharacterized protein</fullName>
    </submittedName>
</protein>
<name>A0ABD0P4N5_CIRMR</name>
<dbReference type="Proteomes" id="UP001529510">
    <property type="component" value="Unassembled WGS sequence"/>
</dbReference>
<feature type="region of interest" description="Disordered" evidence="1">
    <location>
        <begin position="260"/>
        <end position="284"/>
    </location>
</feature>
<comment type="caution">
    <text evidence="2">The sequence shown here is derived from an EMBL/GenBank/DDBJ whole genome shotgun (WGS) entry which is preliminary data.</text>
</comment>
<dbReference type="AlphaFoldDB" id="A0ABD0P4N5"/>
<dbReference type="EMBL" id="JAMKFB020000018">
    <property type="protein sequence ID" value="KAL0167883.1"/>
    <property type="molecule type" value="Genomic_DNA"/>
</dbReference>
<accession>A0ABD0P4N5</accession>
<reference evidence="2 3" key="1">
    <citation type="submission" date="2024-05" db="EMBL/GenBank/DDBJ databases">
        <title>Genome sequencing and assembly of Indian major carp, Cirrhinus mrigala (Hamilton, 1822).</title>
        <authorList>
            <person name="Mohindra V."/>
            <person name="Chowdhury L.M."/>
            <person name="Lal K."/>
            <person name="Jena J.K."/>
        </authorList>
    </citation>
    <scope>NUCLEOTIDE SEQUENCE [LARGE SCALE GENOMIC DNA]</scope>
    <source>
        <strain evidence="2">CM1030</strain>
        <tissue evidence="2">Blood</tissue>
    </source>
</reference>
<sequence>MALEQISPPLWSGHCPSPPTTHPPRPISHRHKEATELRIAAEPELREPSNQLCELATMPAICEYAEASVILERSSVNCNMAEALSGLQFGGYAAGLPVSIGITAGGSLISASSLRVLDSASAHRPTGSTPPALCSPSGSVRLHHPSGSSLVLCRSSSTTAFRIHASVSVASTMGSASALRILLVTLAHWLSVSGSSAASRPPGVVSPSSSMAPPSVGSTVGHHHCCGLGPVWLLLLQVPPVISLASYAVWSTLDSVCRHPPGYPSSSEPPPKFPPTPPSVVSTA</sequence>
<proteinExistence type="predicted"/>
<keyword evidence="3" id="KW-1185">Reference proteome</keyword>